<reference evidence="1" key="1">
    <citation type="submission" date="2019-03" db="EMBL/GenBank/DDBJ databases">
        <title>Candidatus Syntrophosphaera thermopropionivorans: a novel player in syntrophic propionate oxidation during anaerobic digestion.</title>
        <authorList>
            <person name="Dyksma S."/>
        </authorList>
    </citation>
    <scope>NUCLEOTIDE SEQUENCE</scope>
    <source>
        <strain evidence="1">W5</strain>
    </source>
</reference>
<organism evidence="1 2">
    <name type="scientific">Candidatus Syntrophosphaera thermopropionivorans</name>
    <dbReference type="NCBI Taxonomy" id="2593015"/>
    <lineage>
        <taxon>Bacteria</taxon>
        <taxon>Pseudomonadati</taxon>
        <taxon>Candidatus Cloacimonadota</taxon>
        <taxon>Candidatus Cloacimonadia</taxon>
        <taxon>Candidatus Cloacimonadales</taxon>
        <taxon>Candidatus Cloacimonadaceae</taxon>
        <taxon>Candidatus Syntrophosphaera</taxon>
    </lineage>
</organism>
<evidence type="ECO:0000313" key="1">
    <source>
        <dbReference type="EMBL" id="TDF74199.1"/>
    </source>
</evidence>
<dbReference type="EMBL" id="SMOG01000002">
    <property type="protein sequence ID" value="TDF74199.1"/>
    <property type="molecule type" value="Genomic_DNA"/>
</dbReference>
<comment type="caution">
    <text evidence="1">The sequence shown here is derived from an EMBL/GenBank/DDBJ whole genome shotgun (WGS) entry which is preliminary data.</text>
</comment>
<evidence type="ECO:0000313" key="2">
    <source>
        <dbReference type="Proteomes" id="UP000294588"/>
    </source>
</evidence>
<proteinExistence type="predicted"/>
<accession>A0AC61QMT7</accession>
<keyword evidence="2" id="KW-1185">Reference proteome</keyword>
<gene>
    <name evidence="1" type="primary">rimI</name>
    <name evidence="1" type="ORF">E0946_01875</name>
</gene>
<sequence length="150" mass="17812">MRVIRLMQDSDLDEVIRIENQVFHPPWPKEAFMEAPCTYSWVICEDEVLQGYIVYHTVLDEGVILNFAIDPKFQYQGLGTYLLKETLNYLIDNGIRMFFLDVRTSNMVAQDLYKKFDFHPIGKRKNYYSEPIEDAIVMVKYIDERNNENI</sequence>
<protein>
    <submittedName>
        <fullName evidence="1">Ribosomal-protein-alanine N-acetyltransferase</fullName>
    </submittedName>
</protein>
<dbReference type="Proteomes" id="UP000294588">
    <property type="component" value="Unassembled WGS sequence"/>
</dbReference>
<name>A0AC61QMT7_9BACT</name>